<dbReference type="Pfam" id="PF10756">
    <property type="entry name" value="bPH_6"/>
    <property type="match status" value="1"/>
</dbReference>
<dbReference type="Proteomes" id="UP001316189">
    <property type="component" value="Chromosome"/>
</dbReference>
<accession>A0ABY5L0D2</accession>
<feature type="transmembrane region" description="Helical" evidence="1">
    <location>
        <begin position="38"/>
        <end position="57"/>
    </location>
</feature>
<name>A0ABY5L0D2_9CELL</name>
<feature type="domain" description="Low molecular weight protein antigen 6 PH" evidence="2">
    <location>
        <begin position="58"/>
        <end position="103"/>
    </location>
</feature>
<keyword evidence="1" id="KW-1133">Transmembrane helix</keyword>
<proteinExistence type="predicted"/>
<keyword evidence="4" id="KW-1185">Reference proteome</keyword>
<dbReference type="PROSITE" id="PS51257">
    <property type="entry name" value="PROKAR_LIPOPROTEIN"/>
    <property type="match status" value="1"/>
</dbReference>
<evidence type="ECO:0000313" key="3">
    <source>
        <dbReference type="EMBL" id="UUI76144.1"/>
    </source>
</evidence>
<evidence type="ECO:0000256" key="1">
    <source>
        <dbReference type="SAM" id="Phobius"/>
    </source>
</evidence>
<protein>
    <submittedName>
        <fullName evidence="3">PH domain-containing protein</fullName>
    </submittedName>
</protein>
<sequence length="190" mass="19801">MDAARVFRSMPGRVLTVVTAVAGLACLAAMAAGGSTELLRYGAVPLLVVLVVWASFWRPQVEVSDGGIELRNVLRTVHVPWPAYRGADTRLALTIETTAGEYTAWATPARSGPAARRDLARGAEARRATGATADAAALEIAARHAALREAGHLDHVPAQGVPAPTVRWHWRLVAGCATLSALAALGALAG</sequence>
<dbReference type="EMBL" id="CP101988">
    <property type="protein sequence ID" value="UUI76144.1"/>
    <property type="molecule type" value="Genomic_DNA"/>
</dbReference>
<evidence type="ECO:0000313" key="4">
    <source>
        <dbReference type="Proteomes" id="UP001316189"/>
    </source>
</evidence>
<evidence type="ECO:0000259" key="2">
    <source>
        <dbReference type="Pfam" id="PF10756"/>
    </source>
</evidence>
<keyword evidence="1" id="KW-0812">Transmembrane</keyword>
<gene>
    <name evidence="3" type="ORF">NP064_04365</name>
</gene>
<organism evidence="3 4">
    <name type="scientific">Cellulomonas chengniuliangii</name>
    <dbReference type="NCBI Taxonomy" id="2968084"/>
    <lineage>
        <taxon>Bacteria</taxon>
        <taxon>Bacillati</taxon>
        <taxon>Actinomycetota</taxon>
        <taxon>Actinomycetes</taxon>
        <taxon>Micrococcales</taxon>
        <taxon>Cellulomonadaceae</taxon>
        <taxon>Cellulomonas</taxon>
    </lineage>
</organism>
<dbReference type="RefSeq" id="WP_227567732.1">
    <property type="nucleotide sequence ID" value="NZ_CP101988.1"/>
</dbReference>
<dbReference type="InterPro" id="IPR019692">
    <property type="entry name" value="CFP-6_PH"/>
</dbReference>
<keyword evidence="1" id="KW-0472">Membrane</keyword>
<reference evidence="3 4" key="1">
    <citation type="submission" date="2022-07" db="EMBL/GenBank/DDBJ databases">
        <title>Novel species in genus cellulomonas.</title>
        <authorList>
            <person name="Ye L."/>
        </authorList>
    </citation>
    <scope>NUCLEOTIDE SEQUENCE [LARGE SCALE GENOMIC DNA]</scope>
    <source>
        <strain evidence="4">zg-Y338</strain>
    </source>
</reference>